<evidence type="ECO:0000313" key="2">
    <source>
        <dbReference type="EMBL" id="MFC7322083.1"/>
    </source>
</evidence>
<comment type="caution">
    <text evidence="2">The sequence shown here is derived from an EMBL/GenBank/DDBJ whole genome shotgun (WGS) entry which is preliminary data.</text>
</comment>
<evidence type="ECO:0000259" key="1">
    <source>
        <dbReference type="Pfam" id="PF05368"/>
    </source>
</evidence>
<dbReference type="Pfam" id="PF05368">
    <property type="entry name" value="NmrA"/>
    <property type="match status" value="1"/>
</dbReference>
<dbReference type="SUPFAM" id="SSF51735">
    <property type="entry name" value="NAD(P)-binding Rossmann-fold domains"/>
    <property type="match status" value="1"/>
</dbReference>
<protein>
    <submittedName>
        <fullName evidence="2">NmrA family NAD(P)-binding protein</fullName>
    </submittedName>
</protein>
<accession>A0ABW2K7J6</accession>
<dbReference type="PANTHER" id="PTHR43162:SF1">
    <property type="entry name" value="PRESTALK A DIFFERENTIATION PROTEIN A"/>
    <property type="match status" value="1"/>
</dbReference>
<organism evidence="2 3">
    <name type="scientific">Halobacillus campisalis</name>
    <dbReference type="NCBI Taxonomy" id="435909"/>
    <lineage>
        <taxon>Bacteria</taxon>
        <taxon>Bacillati</taxon>
        <taxon>Bacillota</taxon>
        <taxon>Bacilli</taxon>
        <taxon>Bacillales</taxon>
        <taxon>Bacillaceae</taxon>
        <taxon>Halobacillus</taxon>
    </lineage>
</organism>
<dbReference type="Gene3D" id="3.90.25.10">
    <property type="entry name" value="UDP-galactose 4-epimerase, domain 1"/>
    <property type="match status" value="1"/>
</dbReference>
<dbReference type="RefSeq" id="WP_289216949.1">
    <property type="nucleotide sequence ID" value="NZ_JAPVRC010000010.1"/>
</dbReference>
<name>A0ABW2K7J6_9BACI</name>
<dbReference type="InterPro" id="IPR036291">
    <property type="entry name" value="NAD(P)-bd_dom_sf"/>
</dbReference>
<reference evidence="3" key="1">
    <citation type="journal article" date="2019" name="Int. J. Syst. Evol. Microbiol.">
        <title>The Global Catalogue of Microorganisms (GCM) 10K type strain sequencing project: providing services to taxonomists for standard genome sequencing and annotation.</title>
        <authorList>
            <consortium name="The Broad Institute Genomics Platform"/>
            <consortium name="The Broad Institute Genome Sequencing Center for Infectious Disease"/>
            <person name="Wu L."/>
            <person name="Ma J."/>
        </authorList>
    </citation>
    <scope>NUCLEOTIDE SEQUENCE [LARGE SCALE GENOMIC DNA]</scope>
    <source>
        <strain evidence="3">CCUG 73951</strain>
    </source>
</reference>
<dbReference type="InterPro" id="IPR051604">
    <property type="entry name" value="Ergot_Alk_Oxidoreductase"/>
</dbReference>
<sequence length="288" mass="32923">MLITGVTGFVGRELAGWFLDKGIPFRSASRHPEAARLLFDDPLIDCKQFDFENSQSYGQVFDGIKSLFLTRPTEIKHVEPIIETLYAAKEAGVQKIVFLSVLGAERMSFLPHRKIEKKIISLGFDYTFLRASSFMQDLLKSQLYDIRERHQLNIPAGSAEISFIDSRDVAEIAFLALMGKTPVNDAVKLTGKQALTCYQVADILSEEIGEEIKYVNPTKYQFLQDCYHRGYSSDFASQLANVYTSSKNGISRRISLEAEKILQREPRYMREFVRDYRNAFIKRNSDRA</sequence>
<gene>
    <name evidence="2" type="ORF">ACFQMN_14500</name>
</gene>
<dbReference type="Proteomes" id="UP001596494">
    <property type="component" value="Unassembled WGS sequence"/>
</dbReference>
<keyword evidence="3" id="KW-1185">Reference proteome</keyword>
<dbReference type="PANTHER" id="PTHR43162">
    <property type="match status" value="1"/>
</dbReference>
<feature type="domain" description="NmrA-like" evidence="1">
    <location>
        <begin position="2"/>
        <end position="272"/>
    </location>
</feature>
<proteinExistence type="predicted"/>
<evidence type="ECO:0000313" key="3">
    <source>
        <dbReference type="Proteomes" id="UP001596494"/>
    </source>
</evidence>
<dbReference type="Gene3D" id="3.40.50.720">
    <property type="entry name" value="NAD(P)-binding Rossmann-like Domain"/>
    <property type="match status" value="1"/>
</dbReference>
<dbReference type="InterPro" id="IPR008030">
    <property type="entry name" value="NmrA-like"/>
</dbReference>
<dbReference type="EMBL" id="JBHTBY010000012">
    <property type="protein sequence ID" value="MFC7322083.1"/>
    <property type="molecule type" value="Genomic_DNA"/>
</dbReference>